<evidence type="ECO:0000313" key="2">
    <source>
        <dbReference type="EMBL" id="GIJ66989.1"/>
    </source>
</evidence>
<feature type="chain" id="PRO_5035323430" evidence="1">
    <location>
        <begin position="24"/>
        <end position="543"/>
    </location>
</feature>
<dbReference type="EMBL" id="BOPH01000022">
    <property type="protein sequence ID" value="GIJ66989.1"/>
    <property type="molecule type" value="Genomic_DNA"/>
</dbReference>
<sequence>MRRRLTSLGLVLSLVVPASPAAAKTKTFDARDFAVYGFSQSDVDQEDPQVYTLRPDTTIRAIGKWSTNGDEAADYNFGQIARYHAQGTAFMGSGTASVIFPHDFASPAIFDDMSTRDANGDPVPHDEFGFPVPARRGNIFNPAYRAYLLGWAKIQIDGGVDGINLDEVNAGFSGGQKYGFNGNEGFDDYAIADFTRYLLAKYPRYTAADWTARFGMTADNRPRRDVPPNDLTRNFNYRTYLKANGLNLDPLNAANPLAPEWGRVTANRMYAGDTSFTATYLRRYWKSMVDELRRYAKRPILITSNGLLPYVDFNSVGLYPWNPDEQTPDFRGADYMPVLDGHLNGAKSLQANYRYLKNTSREIAGDVPVTVFIDWPNDMMTSYLNLPLEERKDYWRIFGAEAYANGLYPAFHLKDTVGSPTAEQLGMLDFLTEYSRFYKDNRRLYRNTTHAPQPVRVSAANVSVSLLSNGLRTVHLVNHNYDRGIRPQSDVTVGVDLPRCPRRVTLVSPDRTGASTPASTCRGGRLTVTVDRLDHYSVLVLAG</sequence>
<name>A0A8J3ZNC4_9ACTN</name>
<feature type="signal peptide" evidence="1">
    <location>
        <begin position="1"/>
        <end position="23"/>
    </location>
</feature>
<evidence type="ECO:0000256" key="1">
    <source>
        <dbReference type="SAM" id="SignalP"/>
    </source>
</evidence>
<dbReference type="Gene3D" id="3.20.20.80">
    <property type="entry name" value="Glycosidases"/>
    <property type="match status" value="1"/>
</dbReference>
<protein>
    <submittedName>
        <fullName evidence="2">Uncharacterized protein</fullName>
    </submittedName>
</protein>
<reference evidence="2" key="1">
    <citation type="submission" date="2021-01" db="EMBL/GenBank/DDBJ databases">
        <title>Whole genome shotgun sequence of Virgisporangium ochraceum NBRC 16418.</title>
        <authorList>
            <person name="Komaki H."/>
            <person name="Tamura T."/>
        </authorList>
    </citation>
    <scope>NUCLEOTIDE SEQUENCE</scope>
    <source>
        <strain evidence="2">NBRC 16418</strain>
    </source>
</reference>
<organism evidence="2 3">
    <name type="scientific">Virgisporangium ochraceum</name>
    <dbReference type="NCBI Taxonomy" id="65505"/>
    <lineage>
        <taxon>Bacteria</taxon>
        <taxon>Bacillati</taxon>
        <taxon>Actinomycetota</taxon>
        <taxon>Actinomycetes</taxon>
        <taxon>Micromonosporales</taxon>
        <taxon>Micromonosporaceae</taxon>
        <taxon>Virgisporangium</taxon>
    </lineage>
</organism>
<gene>
    <name evidence="2" type="ORF">Voc01_019060</name>
</gene>
<comment type="caution">
    <text evidence="2">The sequence shown here is derived from an EMBL/GenBank/DDBJ whole genome shotgun (WGS) entry which is preliminary data.</text>
</comment>
<accession>A0A8J3ZNC4</accession>
<dbReference type="Proteomes" id="UP000635606">
    <property type="component" value="Unassembled WGS sequence"/>
</dbReference>
<proteinExistence type="predicted"/>
<keyword evidence="3" id="KW-1185">Reference proteome</keyword>
<dbReference type="AlphaFoldDB" id="A0A8J3ZNC4"/>
<evidence type="ECO:0000313" key="3">
    <source>
        <dbReference type="Proteomes" id="UP000635606"/>
    </source>
</evidence>
<keyword evidence="1" id="KW-0732">Signal</keyword>
<dbReference type="RefSeq" id="WP_203926952.1">
    <property type="nucleotide sequence ID" value="NZ_BOPH01000022.1"/>
</dbReference>